<dbReference type="GO" id="GO:0006397">
    <property type="term" value="P:mRNA processing"/>
    <property type="evidence" value="ECO:0007669"/>
    <property type="project" value="UniProtKB-KW"/>
</dbReference>
<dbReference type="Proteomes" id="UP000281549">
    <property type="component" value="Unassembled WGS sequence"/>
</dbReference>
<evidence type="ECO:0000256" key="4">
    <source>
        <dbReference type="ARBA" id="ARBA00023015"/>
    </source>
</evidence>
<gene>
    <name evidence="9" type="ORF">ROZALSC1DRAFT_27796</name>
</gene>
<accession>A0A4P9YMH2</accession>
<reference evidence="10" key="1">
    <citation type="journal article" date="2018" name="Nat. Microbiol.">
        <title>Leveraging single-cell genomics to expand the fungal tree of life.</title>
        <authorList>
            <person name="Ahrendt S.R."/>
            <person name="Quandt C.A."/>
            <person name="Ciobanu D."/>
            <person name="Clum A."/>
            <person name="Salamov A."/>
            <person name="Andreopoulos B."/>
            <person name="Cheng J.F."/>
            <person name="Woyke T."/>
            <person name="Pelin A."/>
            <person name="Henrissat B."/>
            <person name="Reynolds N.K."/>
            <person name="Benny G.L."/>
            <person name="Smith M.E."/>
            <person name="James T.Y."/>
            <person name="Grigoriev I.V."/>
        </authorList>
    </citation>
    <scope>NUCLEOTIDE SEQUENCE [LARGE SCALE GENOMIC DNA]</scope>
    <source>
        <strain evidence="10">CSF55</strain>
    </source>
</reference>
<name>A0A4P9YMH2_ROZAC</name>
<evidence type="ECO:0000313" key="9">
    <source>
        <dbReference type="EMBL" id="RKP20745.1"/>
    </source>
</evidence>
<dbReference type="EMBL" id="ML005026">
    <property type="protein sequence ID" value="RKP20745.1"/>
    <property type="molecule type" value="Genomic_DNA"/>
</dbReference>
<sequence>MVLPSVIENAPKRLGNAESESLTKRIKNDPIDIKRNKRMMGVMLGTLSKFKQDLNQTIGVDNKRKEIDLKLKEKLAQEKEQTRIIMEKERKERRSRILDARKSETLQLEQTITADLEKRYDNYSNFLSTNAMPSLFFRPAELLPDQIFDQTAIKGKCNQIKEKLDTLESQVERLEGETIQNDEPKKQENEQ</sequence>
<evidence type="ECO:0000313" key="10">
    <source>
        <dbReference type="Proteomes" id="UP000281549"/>
    </source>
</evidence>
<dbReference type="AlphaFoldDB" id="A0A4P9YMH2"/>
<evidence type="ECO:0000256" key="2">
    <source>
        <dbReference type="ARBA" id="ARBA00010386"/>
    </source>
</evidence>
<evidence type="ECO:0000256" key="1">
    <source>
        <dbReference type="ARBA" id="ARBA00004123"/>
    </source>
</evidence>
<dbReference type="InterPro" id="IPR039853">
    <property type="entry name" value="Pinin"/>
</dbReference>
<organism evidence="9 10">
    <name type="scientific">Rozella allomycis (strain CSF55)</name>
    <dbReference type="NCBI Taxonomy" id="988480"/>
    <lineage>
        <taxon>Eukaryota</taxon>
        <taxon>Fungi</taxon>
        <taxon>Fungi incertae sedis</taxon>
        <taxon>Cryptomycota</taxon>
        <taxon>Cryptomycota incertae sedis</taxon>
        <taxon>Rozella</taxon>
    </lineage>
</organism>
<comment type="similarity">
    <text evidence="2">Belongs to the pinin family.</text>
</comment>
<keyword evidence="5" id="KW-0804">Transcription</keyword>
<dbReference type="InterPro" id="IPR006786">
    <property type="entry name" value="Pinin_SDK_MemA"/>
</dbReference>
<proteinExistence type="inferred from homology"/>
<dbReference type="GO" id="GO:0008380">
    <property type="term" value="P:RNA splicing"/>
    <property type="evidence" value="ECO:0007669"/>
    <property type="project" value="UniProtKB-KW"/>
</dbReference>
<comment type="subcellular location">
    <subcellularLocation>
        <location evidence="1">Nucleus</location>
    </subcellularLocation>
</comment>
<evidence type="ECO:0000256" key="7">
    <source>
        <dbReference type="ARBA" id="ARBA00023242"/>
    </source>
</evidence>
<evidence type="ECO:0000256" key="3">
    <source>
        <dbReference type="ARBA" id="ARBA00022664"/>
    </source>
</evidence>
<keyword evidence="3" id="KW-0507">mRNA processing</keyword>
<dbReference type="PANTHER" id="PTHR12707:SF0">
    <property type="entry name" value="PININ"/>
    <property type="match status" value="1"/>
</dbReference>
<dbReference type="PANTHER" id="PTHR12707">
    <property type="entry name" value="PINN"/>
    <property type="match status" value="1"/>
</dbReference>
<protein>
    <recommendedName>
        <fullName evidence="8">Pinin/SDK/MemA protein domain-containing protein</fullName>
    </recommendedName>
</protein>
<evidence type="ECO:0000256" key="5">
    <source>
        <dbReference type="ARBA" id="ARBA00023163"/>
    </source>
</evidence>
<keyword evidence="6" id="KW-0508">mRNA splicing</keyword>
<keyword evidence="7" id="KW-0539">Nucleus</keyword>
<evidence type="ECO:0000256" key="6">
    <source>
        <dbReference type="ARBA" id="ARBA00023187"/>
    </source>
</evidence>
<dbReference type="Pfam" id="PF04696">
    <property type="entry name" value="Pinin_SDK_memA"/>
    <property type="match status" value="1"/>
</dbReference>
<evidence type="ECO:0000259" key="8">
    <source>
        <dbReference type="Pfam" id="PF04696"/>
    </source>
</evidence>
<dbReference type="GO" id="GO:0071013">
    <property type="term" value="C:catalytic step 2 spliceosome"/>
    <property type="evidence" value="ECO:0007669"/>
    <property type="project" value="TreeGrafter"/>
</dbReference>
<feature type="domain" description="Pinin/SDK/MemA protein" evidence="8">
    <location>
        <begin position="34"/>
        <end position="146"/>
    </location>
</feature>
<keyword evidence="4" id="KW-0805">Transcription regulation</keyword>